<feature type="transmembrane region" description="Helical" evidence="1">
    <location>
        <begin position="44"/>
        <end position="65"/>
    </location>
</feature>
<name>A0AB73INL3_9BURK</name>
<accession>A0AB73INL3</accession>
<organism evidence="2 3">
    <name type="scientific">Paraburkholderia caledonica</name>
    <dbReference type="NCBI Taxonomy" id="134536"/>
    <lineage>
        <taxon>Bacteria</taxon>
        <taxon>Pseudomonadati</taxon>
        <taxon>Pseudomonadota</taxon>
        <taxon>Betaproteobacteria</taxon>
        <taxon>Burkholderiales</taxon>
        <taxon>Burkholderiaceae</taxon>
        <taxon>Paraburkholderia</taxon>
    </lineage>
</organism>
<dbReference type="Proteomes" id="UP001229486">
    <property type="component" value="Unassembled WGS sequence"/>
</dbReference>
<keyword evidence="1" id="KW-0812">Transmembrane</keyword>
<dbReference type="EMBL" id="JAURTK010000024">
    <property type="protein sequence ID" value="MDP9651588.1"/>
    <property type="molecule type" value="Genomic_DNA"/>
</dbReference>
<keyword evidence="1" id="KW-0472">Membrane</keyword>
<protein>
    <submittedName>
        <fullName evidence="2">Uncharacterized protein</fullName>
    </submittedName>
</protein>
<keyword evidence="1" id="KW-1133">Transmembrane helix</keyword>
<evidence type="ECO:0000313" key="2">
    <source>
        <dbReference type="EMBL" id="MDP9651588.1"/>
    </source>
</evidence>
<feature type="non-terminal residue" evidence="2">
    <location>
        <position position="1"/>
    </location>
</feature>
<proteinExistence type="predicted"/>
<evidence type="ECO:0000313" key="3">
    <source>
        <dbReference type="Proteomes" id="UP001229486"/>
    </source>
</evidence>
<dbReference type="RefSeq" id="WP_392396162.1">
    <property type="nucleotide sequence ID" value="NZ_JAURTK010000024.1"/>
</dbReference>
<reference evidence="2" key="1">
    <citation type="submission" date="2023-07" db="EMBL/GenBank/DDBJ databases">
        <title>Sorghum-associated microbial communities from plants grown in Nebraska, USA.</title>
        <authorList>
            <person name="Schachtman D."/>
        </authorList>
    </citation>
    <scope>NUCLEOTIDE SEQUENCE</scope>
    <source>
        <strain evidence="2">DS1061</strain>
    </source>
</reference>
<dbReference type="AlphaFoldDB" id="A0AB73INL3"/>
<sequence length="68" mass="7324">HDSFVDTVTFVPRESMASPSSAVYTVGVGRLRTKEGDVMIMKRIFSLLLLAIVATMAGCASLKCIPMC</sequence>
<gene>
    <name evidence="2" type="ORF">J2793_007063</name>
</gene>
<comment type="caution">
    <text evidence="2">The sequence shown here is derived from an EMBL/GenBank/DDBJ whole genome shotgun (WGS) entry which is preliminary data.</text>
</comment>
<evidence type="ECO:0000256" key="1">
    <source>
        <dbReference type="SAM" id="Phobius"/>
    </source>
</evidence>